<comment type="catalytic activity">
    <reaction evidence="13">
        <text>Preferential cleavage: (Ac)2-L-Lys-D-Ala-|-D-Ala. Also transpeptidation of peptidyl-alanyl moieties that are N-acyl substituents of D-alanine.</text>
        <dbReference type="EC" id="3.4.16.4"/>
    </reaction>
</comment>
<evidence type="ECO:0000256" key="7">
    <source>
        <dbReference type="ARBA" id="ARBA00022692"/>
    </source>
</evidence>
<dbReference type="SUPFAM" id="SSF56519">
    <property type="entry name" value="Penicillin binding protein dimerisation domain"/>
    <property type="match status" value="1"/>
</dbReference>
<keyword evidence="10" id="KW-1133">Transmembrane helix</keyword>
<keyword evidence="7" id="KW-0812">Transmembrane</keyword>
<dbReference type="InterPro" id="IPR036138">
    <property type="entry name" value="PBP_dimer_sf"/>
</dbReference>
<evidence type="ECO:0000313" key="17">
    <source>
        <dbReference type="Proteomes" id="UP000182062"/>
    </source>
</evidence>
<dbReference type="GO" id="GO:0009002">
    <property type="term" value="F:serine-type D-Ala-D-Ala carboxypeptidase activity"/>
    <property type="evidence" value="ECO:0007669"/>
    <property type="project" value="UniProtKB-EC"/>
</dbReference>
<evidence type="ECO:0000256" key="4">
    <source>
        <dbReference type="ARBA" id="ARBA00007171"/>
    </source>
</evidence>
<protein>
    <recommendedName>
        <fullName evidence="5">serine-type D-Ala-D-Ala carboxypeptidase</fullName>
        <ecNumber evidence="5">3.4.16.4</ecNumber>
    </recommendedName>
</protein>
<dbReference type="GO" id="GO:0008360">
    <property type="term" value="P:regulation of cell shape"/>
    <property type="evidence" value="ECO:0007669"/>
    <property type="project" value="UniProtKB-KW"/>
</dbReference>
<dbReference type="InterPro" id="IPR005311">
    <property type="entry name" value="PBP_dimer"/>
</dbReference>
<evidence type="ECO:0000256" key="6">
    <source>
        <dbReference type="ARBA" id="ARBA00022475"/>
    </source>
</evidence>
<dbReference type="Pfam" id="PF03717">
    <property type="entry name" value="PBP_dimer"/>
    <property type="match status" value="1"/>
</dbReference>
<dbReference type="AlphaFoldDB" id="A0A1J6WLL6"/>
<keyword evidence="12" id="KW-0961">Cell wall biogenesis/degradation</keyword>
<dbReference type="InterPro" id="IPR001460">
    <property type="entry name" value="PCN-bd_Tpept"/>
</dbReference>
<dbReference type="PANTHER" id="PTHR30627:SF2">
    <property type="entry name" value="PEPTIDOGLYCAN D,D-TRANSPEPTIDASE MRDA"/>
    <property type="match status" value="1"/>
</dbReference>
<evidence type="ECO:0000313" key="16">
    <source>
        <dbReference type="EMBL" id="OIU68847.1"/>
    </source>
</evidence>
<gene>
    <name evidence="16" type="ORF">BHE18_16695</name>
</gene>
<sequence>MKMKKEAKSRRANRKVLPKRVKILFLTVFFLFSTLIVRLGFVQIANGQSYEKIVEKKESLSVDSPVPRGKIYDRNGKLIVTNEGQRAITYTRTADASQEELLEVSRKLADLIEVETESLTERDKKDFWIIRNPDKADDKVSESEKNEIQNKKDFTQKEADREIYQLKLDRISKDEWSSFTEEELEMLVIYQKISRGYALSPQIVKNKDVSVVEFAQVSAHLDKMPGVNITTDWKRAYPLGGTLRSVLGDVSSSREGIPKDLLHEYLAEGYNRNDRVGTSYLEYQYEDLLKGKDKTIKNILEDGKVVGSEVTEKGLSGKDLVLSIDVELQKEIEKIVQEELSKHIGTEGSPYLDRAFVVMMDPNTGEIEAMVGQKVDEIKQNGEIVFEDYSLGTFTSSYEPGSVVKGATLLTGYMTGNLEPGEKIVDEPLFIKGTPKKASWFNEWGNNTRPISDLFALEKSSNSYMWKVALRIAGSKYIPNAPLHLKGNPFQTFREHFAQLGLGVTTGIDLPGESPGFQGKAEQPGLLLDFAIGQYDTYTPMQLAQYVSAIANGGNRVQPHLLKEVREPSNRSPEMGSLIYKKETNVLNRVEATNEQIEHVQKGFYRVFHGAEGTANLFKDAEYNAAGKSGTAEAFYKGADMEEAKPTYNTSLIGYAPFDNPEIAFSTVVPWSHQTIDPYINKTISKRVMDTYFELKKERENE</sequence>
<keyword evidence="17" id="KW-1185">Reference proteome</keyword>
<comment type="similarity">
    <text evidence="4">Belongs to the transpeptidase family.</text>
</comment>
<dbReference type="OrthoDB" id="9770103at2"/>
<dbReference type="GO" id="GO:0005886">
    <property type="term" value="C:plasma membrane"/>
    <property type="evidence" value="ECO:0007669"/>
    <property type="project" value="UniProtKB-SubCell"/>
</dbReference>
<dbReference type="Gene3D" id="3.90.1310.10">
    <property type="entry name" value="Penicillin-binding protein 2a (Domain 2)"/>
    <property type="match status" value="1"/>
</dbReference>
<evidence type="ECO:0000256" key="9">
    <source>
        <dbReference type="ARBA" id="ARBA00022984"/>
    </source>
</evidence>
<comment type="subcellular location">
    <subcellularLocation>
        <location evidence="2">Cell membrane</location>
    </subcellularLocation>
    <subcellularLocation>
        <location evidence="1">Membrane</location>
        <topology evidence="1">Single-pass membrane protein</topology>
    </subcellularLocation>
</comment>
<dbReference type="EC" id="3.4.16.4" evidence="5"/>
<evidence type="ECO:0000259" key="15">
    <source>
        <dbReference type="Pfam" id="PF03717"/>
    </source>
</evidence>
<comment type="caution">
    <text evidence="16">The sequence shown here is derived from an EMBL/GenBank/DDBJ whole genome shotgun (WGS) entry which is preliminary data.</text>
</comment>
<evidence type="ECO:0000256" key="10">
    <source>
        <dbReference type="ARBA" id="ARBA00022989"/>
    </source>
</evidence>
<evidence type="ECO:0000256" key="3">
    <source>
        <dbReference type="ARBA" id="ARBA00004752"/>
    </source>
</evidence>
<comment type="pathway">
    <text evidence="3">Cell wall biogenesis; peptidoglycan biosynthesis.</text>
</comment>
<evidence type="ECO:0000256" key="8">
    <source>
        <dbReference type="ARBA" id="ARBA00022960"/>
    </source>
</evidence>
<proteinExistence type="inferred from homology"/>
<dbReference type="InterPro" id="IPR050515">
    <property type="entry name" value="Beta-lactam/transpept"/>
</dbReference>
<dbReference type="GO" id="GO:0071555">
    <property type="term" value="P:cell wall organization"/>
    <property type="evidence" value="ECO:0007669"/>
    <property type="project" value="UniProtKB-KW"/>
</dbReference>
<evidence type="ECO:0000256" key="2">
    <source>
        <dbReference type="ARBA" id="ARBA00004236"/>
    </source>
</evidence>
<dbReference type="GO" id="GO:0008658">
    <property type="term" value="F:penicillin binding"/>
    <property type="evidence" value="ECO:0007669"/>
    <property type="project" value="InterPro"/>
</dbReference>
<keyword evidence="8" id="KW-0133">Cell shape</keyword>
<evidence type="ECO:0000259" key="14">
    <source>
        <dbReference type="Pfam" id="PF00905"/>
    </source>
</evidence>
<dbReference type="Gene3D" id="3.40.710.10">
    <property type="entry name" value="DD-peptidase/beta-lactamase superfamily"/>
    <property type="match status" value="1"/>
</dbReference>
<keyword evidence="9" id="KW-0573">Peptidoglycan synthesis</keyword>
<dbReference type="Pfam" id="PF00905">
    <property type="entry name" value="Transpeptidase"/>
    <property type="match status" value="1"/>
</dbReference>
<name>A0A1J6WLL6_9BACI</name>
<evidence type="ECO:0000256" key="12">
    <source>
        <dbReference type="ARBA" id="ARBA00023316"/>
    </source>
</evidence>
<dbReference type="EMBL" id="MINN01000128">
    <property type="protein sequence ID" value="OIU68847.1"/>
    <property type="molecule type" value="Genomic_DNA"/>
</dbReference>
<dbReference type="InterPro" id="IPR012338">
    <property type="entry name" value="Beta-lactam/transpept-like"/>
</dbReference>
<dbReference type="Proteomes" id="UP000182062">
    <property type="component" value="Unassembled WGS sequence"/>
</dbReference>
<feature type="domain" description="Penicillin-binding protein transpeptidase" evidence="14">
    <location>
        <begin position="356"/>
        <end position="689"/>
    </location>
</feature>
<keyword evidence="6" id="KW-1003">Cell membrane</keyword>
<dbReference type="Gene3D" id="1.10.10.1230">
    <property type="entry name" value="Penicillin-binding protein, N-terminal non-catalytic domain, head sub-domain"/>
    <property type="match status" value="1"/>
</dbReference>
<dbReference type="UniPathway" id="UPA00219"/>
<feature type="domain" description="Penicillin-binding protein dimerisation" evidence="15">
    <location>
        <begin position="65"/>
        <end position="297"/>
    </location>
</feature>
<organism evidence="16 17">
    <name type="scientific">Rossellomorea aquimaris</name>
    <dbReference type="NCBI Taxonomy" id="189382"/>
    <lineage>
        <taxon>Bacteria</taxon>
        <taxon>Bacillati</taxon>
        <taxon>Bacillota</taxon>
        <taxon>Bacilli</taxon>
        <taxon>Bacillales</taxon>
        <taxon>Bacillaceae</taxon>
        <taxon>Rossellomorea</taxon>
    </lineage>
</organism>
<evidence type="ECO:0000256" key="13">
    <source>
        <dbReference type="ARBA" id="ARBA00034000"/>
    </source>
</evidence>
<evidence type="ECO:0000256" key="1">
    <source>
        <dbReference type="ARBA" id="ARBA00004167"/>
    </source>
</evidence>
<dbReference type="SUPFAM" id="SSF56601">
    <property type="entry name" value="beta-lactamase/transpeptidase-like"/>
    <property type="match status" value="1"/>
</dbReference>
<keyword evidence="11" id="KW-0472">Membrane</keyword>
<evidence type="ECO:0000256" key="5">
    <source>
        <dbReference type="ARBA" id="ARBA00012448"/>
    </source>
</evidence>
<dbReference type="GO" id="GO:0009252">
    <property type="term" value="P:peptidoglycan biosynthetic process"/>
    <property type="evidence" value="ECO:0007669"/>
    <property type="project" value="UniProtKB-UniPathway"/>
</dbReference>
<accession>A0A1J6WLL6</accession>
<dbReference type="PANTHER" id="PTHR30627">
    <property type="entry name" value="PEPTIDOGLYCAN D,D-TRANSPEPTIDASE"/>
    <property type="match status" value="1"/>
</dbReference>
<dbReference type="GO" id="GO:0071972">
    <property type="term" value="F:peptidoglycan L,D-transpeptidase activity"/>
    <property type="evidence" value="ECO:0007669"/>
    <property type="project" value="TreeGrafter"/>
</dbReference>
<reference evidence="16 17" key="1">
    <citation type="submission" date="2016-09" db="EMBL/GenBank/DDBJ databases">
        <title>Bacillus aquimaris SAMM genome sequence reveals colonization and biosurfactant production capacities.</title>
        <authorList>
            <person name="Waghmode S.R."/>
            <person name="Suryavanshi M.V."/>
        </authorList>
    </citation>
    <scope>NUCLEOTIDE SEQUENCE [LARGE SCALE GENOMIC DNA]</scope>
    <source>
        <strain evidence="16 17">SAMM</strain>
    </source>
</reference>
<evidence type="ECO:0000256" key="11">
    <source>
        <dbReference type="ARBA" id="ARBA00023136"/>
    </source>
</evidence>